<sequence length="488" mass="55946">MTVFTVLLPSELRGKLCIFDNYAEIDAAVERNRFRRGCLIVGSPGIGKSTYLLYKLSLQLSQRKPTFYYSYPALRFFNDQGAFEVVGQVPDLFFHDDFQGVLALVDAEKRPNPPPEILWENSSQLSVVFTTSPKAERWRAWVKDRFPETVISKAPDFQEALTAWQLYRVADSHNRIIQGAVQNHLKLLQDAWTHFGPDLRLGLKIMVYGLAAYVEHRRTVELAANSLDFENLSKLLLDGASGTEVTQKLVRSVPDPSSPTILVNRIRSQTVMRIVAMSYRKKDLAQRRQLYSALSTSTHFSTSLGWLFESMAIDKLSRGNITVELTSLTEINHQPLALKLTDRMVEIFPKRTLGWKTSHSQTFYVPAEGNNATWDAFFYYKDGQKKIGVGLQMTVGRKHTLNSDGLNALDSRFEAAMVTEFYFVFVTPQDYSFKLPKVTNNQEKRWRFFQLGLDVTDLDPEGEMLARRFREFQEIDKEDLNIDEMDVD</sequence>
<accession>A0A0D0BUK1</accession>
<dbReference type="EMBL" id="KN834781">
    <property type="protein sequence ID" value="KIK59156.1"/>
    <property type="molecule type" value="Genomic_DNA"/>
</dbReference>
<proteinExistence type="predicted"/>
<organism evidence="1 2">
    <name type="scientific">Collybiopsis luxurians FD-317 M1</name>
    <dbReference type="NCBI Taxonomy" id="944289"/>
    <lineage>
        <taxon>Eukaryota</taxon>
        <taxon>Fungi</taxon>
        <taxon>Dikarya</taxon>
        <taxon>Basidiomycota</taxon>
        <taxon>Agaricomycotina</taxon>
        <taxon>Agaricomycetes</taxon>
        <taxon>Agaricomycetidae</taxon>
        <taxon>Agaricales</taxon>
        <taxon>Marasmiineae</taxon>
        <taxon>Omphalotaceae</taxon>
        <taxon>Collybiopsis</taxon>
        <taxon>Collybiopsis luxurians</taxon>
    </lineage>
</organism>
<dbReference type="HOGENOM" id="CLU_043831_0_0_1"/>
<keyword evidence="2" id="KW-1185">Reference proteome</keyword>
<protein>
    <submittedName>
        <fullName evidence="1">Uncharacterized protein</fullName>
    </submittedName>
</protein>
<dbReference type="OrthoDB" id="2340858at2759"/>
<evidence type="ECO:0000313" key="2">
    <source>
        <dbReference type="Proteomes" id="UP000053593"/>
    </source>
</evidence>
<evidence type="ECO:0000313" key="1">
    <source>
        <dbReference type="EMBL" id="KIK59156.1"/>
    </source>
</evidence>
<name>A0A0D0BUK1_9AGAR</name>
<dbReference type="AlphaFoldDB" id="A0A0D0BUK1"/>
<dbReference type="PANTHER" id="PTHR33129">
    <property type="entry name" value="PROTEIN KINASE DOMAIN-CONTAINING PROTEIN-RELATED"/>
    <property type="match status" value="1"/>
</dbReference>
<dbReference type="SUPFAM" id="SSF52540">
    <property type="entry name" value="P-loop containing nucleoside triphosphate hydrolases"/>
    <property type="match status" value="1"/>
</dbReference>
<dbReference type="InterPro" id="IPR027417">
    <property type="entry name" value="P-loop_NTPase"/>
</dbReference>
<dbReference type="PANTHER" id="PTHR33129:SF1">
    <property type="entry name" value="ATP-BINDING PROTEIN"/>
    <property type="match status" value="1"/>
</dbReference>
<reference evidence="1 2" key="1">
    <citation type="submission" date="2014-04" db="EMBL/GenBank/DDBJ databases">
        <title>Evolutionary Origins and Diversification of the Mycorrhizal Mutualists.</title>
        <authorList>
            <consortium name="DOE Joint Genome Institute"/>
            <consortium name="Mycorrhizal Genomics Consortium"/>
            <person name="Kohler A."/>
            <person name="Kuo A."/>
            <person name="Nagy L.G."/>
            <person name="Floudas D."/>
            <person name="Copeland A."/>
            <person name="Barry K.W."/>
            <person name="Cichocki N."/>
            <person name="Veneault-Fourrey C."/>
            <person name="LaButti K."/>
            <person name="Lindquist E.A."/>
            <person name="Lipzen A."/>
            <person name="Lundell T."/>
            <person name="Morin E."/>
            <person name="Murat C."/>
            <person name="Riley R."/>
            <person name="Ohm R."/>
            <person name="Sun H."/>
            <person name="Tunlid A."/>
            <person name="Henrissat B."/>
            <person name="Grigoriev I.V."/>
            <person name="Hibbett D.S."/>
            <person name="Martin F."/>
        </authorList>
    </citation>
    <scope>NUCLEOTIDE SEQUENCE [LARGE SCALE GENOMIC DNA]</scope>
    <source>
        <strain evidence="1 2">FD-317 M1</strain>
    </source>
</reference>
<gene>
    <name evidence="1" type="ORF">GYMLUDRAFT_74690</name>
</gene>
<dbReference type="InterPro" id="IPR052980">
    <property type="entry name" value="Crinkler_effector"/>
</dbReference>
<dbReference type="Proteomes" id="UP000053593">
    <property type="component" value="Unassembled WGS sequence"/>
</dbReference>